<dbReference type="Proteomes" id="UP001652660">
    <property type="component" value="Chromosome 2c"/>
</dbReference>
<name>A0ABM4WNN9_COFAR</name>
<feature type="region of interest" description="Disordered" evidence="1">
    <location>
        <begin position="98"/>
        <end position="141"/>
    </location>
</feature>
<dbReference type="RefSeq" id="XP_071933400.1">
    <property type="nucleotide sequence ID" value="XM_072077299.1"/>
</dbReference>
<feature type="compositionally biased region" description="Low complexity" evidence="1">
    <location>
        <begin position="40"/>
        <end position="57"/>
    </location>
</feature>
<sequence>MLVYRCRSRSTNHCSSLAHLVMSIGSTNNPNQVMTSPYWSTESLTSTPAPAPSSADSGGKEPKKRGPYKKRSTIWSHFKEVFEEAVVQLFSEYKELSSPLEVNAPASSSKSGAIDKGAMAGDMDAGKLSKTCTKRSLKREK</sequence>
<feature type="region of interest" description="Disordered" evidence="1">
    <location>
        <begin position="31"/>
        <end position="69"/>
    </location>
</feature>
<dbReference type="GeneID" id="140036015"/>
<evidence type="ECO:0000256" key="1">
    <source>
        <dbReference type="SAM" id="MobiDB-lite"/>
    </source>
</evidence>
<evidence type="ECO:0000313" key="2">
    <source>
        <dbReference type="Proteomes" id="UP001652660"/>
    </source>
</evidence>
<protein>
    <submittedName>
        <fullName evidence="3">Uncharacterized protein</fullName>
    </submittedName>
</protein>
<feature type="compositionally biased region" description="Basic residues" evidence="1">
    <location>
        <begin position="132"/>
        <end position="141"/>
    </location>
</feature>
<reference evidence="3" key="1">
    <citation type="submission" date="2025-08" db="UniProtKB">
        <authorList>
            <consortium name="RefSeq"/>
        </authorList>
    </citation>
    <scope>IDENTIFICATION</scope>
    <source>
        <tissue evidence="3">Leaves</tissue>
    </source>
</reference>
<organism evidence="2 3">
    <name type="scientific">Coffea arabica</name>
    <name type="common">Arabian coffee</name>
    <dbReference type="NCBI Taxonomy" id="13443"/>
    <lineage>
        <taxon>Eukaryota</taxon>
        <taxon>Viridiplantae</taxon>
        <taxon>Streptophyta</taxon>
        <taxon>Embryophyta</taxon>
        <taxon>Tracheophyta</taxon>
        <taxon>Spermatophyta</taxon>
        <taxon>Magnoliopsida</taxon>
        <taxon>eudicotyledons</taxon>
        <taxon>Gunneridae</taxon>
        <taxon>Pentapetalae</taxon>
        <taxon>asterids</taxon>
        <taxon>lamiids</taxon>
        <taxon>Gentianales</taxon>
        <taxon>Rubiaceae</taxon>
        <taxon>Ixoroideae</taxon>
        <taxon>Gardenieae complex</taxon>
        <taxon>Bertiereae - Coffeeae clade</taxon>
        <taxon>Coffeeae</taxon>
        <taxon>Coffea</taxon>
    </lineage>
</organism>
<accession>A0ABM4WNN9</accession>
<gene>
    <name evidence="3" type="primary">LOC140036015</name>
</gene>
<evidence type="ECO:0000313" key="3">
    <source>
        <dbReference type="RefSeq" id="XP_071933400.1"/>
    </source>
</evidence>
<keyword evidence="2" id="KW-1185">Reference proteome</keyword>
<proteinExistence type="predicted"/>